<feature type="transmembrane region" description="Helical" evidence="14">
    <location>
        <begin position="231"/>
        <end position="255"/>
    </location>
</feature>
<dbReference type="EMBL" id="VWSF01000001">
    <property type="protein sequence ID" value="KAA5549593.1"/>
    <property type="molecule type" value="Genomic_DNA"/>
</dbReference>
<keyword evidence="10" id="KW-0067">ATP-binding</keyword>
<dbReference type="PANTHER" id="PTHR45528">
    <property type="entry name" value="SENSOR HISTIDINE KINASE CPXA"/>
    <property type="match status" value="1"/>
</dbReference>
<dbReference type="SUPFAM" id="SSF55874">
    <property type="entry name" value="ATPase domain of HSP90 chaperone/DNA topoisomerase II/histidine kinase"/>
    <property type="match status" value="1"/>
</dbReference>
<accession>A0A5M6DQ36</accession>
<dbReference type="InterPro" id="IPR003661">
    <property type="entry name" value="HisK_dim/P_dom"/>
</dbReference>
<keyword evidence="11 14" id="KW-1133">Transmembrane helix</keyword>
<feature type="transmembrane region" description="Helical" evidence="14">
    <location>
        <begin position="923"/>
        <end position="944"/>
    </location>
</feature>
<evidence type="ECO:0000256" key="14">
    <source>
        <dbReference type="SAM" id="Phobius"/>
    </source>
</evidence>
<keyword evidence="12" id="KW-0902">Two-component regulatory system</keyword>
<proteinExistence type="predicted"/>
<feature type="transmembrane region" description="Helical" evidence="14">
    <location>
        <begin position="318"/>
        <end position="343"/>
    </location>
</feature>
<feature type="transmembrane region" description="Helical" evidence="14">
    <location>
        <begin position="761"/>
        <end position="784"/>
    </location>
</feature>
<feature type="transmembrane region" description="Helical" evidence="14">
    <location>
        <begin position="422"/>
        <end position="440"/>
    </location>
</feature>
<gene>
    <name evidence="16" type="ORF">F0145_03140</name>
</gene>
<evidence type="ECO:0000256" key="3">
    <source>
        <dbReference type="ARBA" id="ARBA00012438"/>
    </source>
</evidence>
<keyword evidence="6" id="KW-0808">Transferase</keyword>
<dbReference type="InterPro" id="IPR004358">
    <property type="entry name" value="Sig_transdc_His_kin-like_C"/>
</dbReference>
<dbReference type="PRINTS" id="PR00344">
    <property type="entry name" value="BCTRLSENSOR"/>
</dbReference>
<dbReference type="RefSeq" id="WP_150086748.1">
    <property type="nucleotide sequence ID" value="NZ_VWSF01000001.1"/>
</dbReference>
<dbReference type="SMART" id="SM00388">
    <property type="entry name" value="HisKA"/>
    <property type="match status" value="1"/>
</dbReference>
<keyword evidence="5" id="KW-0597">Phosphoprotein</keyword>
<keyword evidence="4" id="KW-1003">Cell membrane</keyword>
<keyword evidence="13 14" id="KW-0472">Membrane</keyword>
<evidence type="ECO:0000256" key="1">
    <source>
        <dbReference type="ARBA" id="ARBA00000085"/>
    </source>
</evidence>
<evidence type="ECO:0000256" key="13">
    <source>
        <dbReference type="ARBA" id="ARBA00023136"/>
    </source>
</evidence>
<protein>
    <recommendedName>
        <fullName evidence="3">histidine kinase</fullName>
        <ecNumber evidence="3">2.7.13.3</ecNumber>
    </recommendedName>
</protein>
<evidence type="ECO:0000256" key="5">
    <source>
        <dbReference type="ARBA" id="ARBA00022553"/>
    </source>
</evidence>
<dbReference type="InterPro" id="IPR003594">
    <property type="entry name" value="HATPase_dom"/>
</dbReference>
<evidence type="ECO:0000256" key="11">
    <source>
        <dbReference type="ARBA" id="ARBA00022989"/>
    </source>
</evidence>
<feature type="transmembrane region" description="Helical" evidence="14">
    <location>
        <begin position="720"/>
        <end position="741"/>
    </location>
</feature>
<dbReference type="Gene3D" id="1.10.287.130">
    <property type="match status" value="1"/>
</dbReference>
<keyword evidence="9 16" id="KW-0418">Kinase</keyword>
<evidence type="ECO:0000256" key="4">
    <source>
        <dbReference type="ARBA" id="ARBA00022475"/>
    </source>
</evidence>
<dbReference type="PROSITE" id="PS50109">
    <property type="entry name" value="HIS_KIN"/>
    <property type="match status" value="1"/>
</dbReference>
<evidence type="ECO:0000256" key="10">
    <source>
        <dbReference type="ARBA" id="ARBA00022840"/>
    </source>
</evidence>
<dbReference type="Gene3D" id="3.30.565.10">
    <property type="entry name" value="Histidine kinase-like ATPase, C-terminal domain"/>
    <property type="match status" value="1"/>
</dbReference>
<evidence type="ECO:0000256" key="7">
    <source>
        <dbReference type="ARBA" id="ARBA00022692"/>
    </source>
</evidence>
<reference evidence="16 17" key="1">
    <citation type="submission" date="2019-09" db="EMBL/GenBank/DDBJ databases">
        <title>Genome sequence and assembly of Adhaeribacter sp.</title>
        <authorList>
            <person name="Chhetri G."/>
        </authorList>
    </citation>
    <scope>NUCLEOTIDE SEQUENCE [LARGE SCALE GENOMIC DNA]</scope>
    <source>
        <strain evidence="16 17">DK36</strain>
    </source>
</reference>
<feature type="transmembrane region" description="Helical" evidence="14">
    <location>
        <begin position="452"/>
        <end position="474"/>
    </location>
</feature>
<keyword evidence="7 14" id="KW-0812">Transmembrane</keyword>
<evidence type="ECO:0000256" key="8">
    <source>
        <dbReference type="ARBA" id="ARBA00022741"/>
    </source>
</evidence>
<keyword evidence="17" id="KW-1185">Reference proteome</keyword>
<dbReference type="Proteomes" id="UP000323426">
    <property type="component" value="Unassembled WGS sequence"/>
</dbReference>
<name>A0A5M6DQ36_9BACT</name>
<dbReference type="EC" id="2.7.13.3" evidence="3"/>
<dbReference type="GO" id="GO:0005524">
    <property type="term" value="F:ATP binding"/>
    <property type="evidence" value="ECO:0007669"/>
    <property type="project" value="UniProtKB-KW"/>
</dbReference>
<sequence length="1231" mass="140953">MKLKYASYKFLLAALLCFVVAAGLNIYSYILNPTERQNYAEVNSNVEDAVRKANRDMNRVKPFLSGDTLNFHELLNNKPYYATFIFKNGQAVFWTDHTLVVDFIPQVLPNEVRVAENKFGKYLVSGTTYKNYHIQVYIPLEKQYGISNRYLESGLNDEIFGNRKIRVVFDPRGNYPKVVYGQQYLFSMQPSDENTARTISQLAIALICLGVIFLVWALVQVSKAYLKYKNQYWRSLLLLFVPLLSIRLILLYFNFPFAVWELEAFNPRLFAASDWSPSIGDLLLNAIMLLIFTLHLNQVLRKNRIKAFLGKVSEGAHFWIKIGCTVGFYALLLWLYSIYYTTFSNSALVMDITQSMQFSVYELLLYAAFVAFTVIFLVLSHLLMQIFYQVQGSRQNPYLLGGVALVAGIFLVSGFINDRVSVILLGISLFFYLAILFSQFRKNISSNPFQHYLFIFWIISISALTGSLAMYQYYHQQLIGQKQRFARDILLERDIQGELILEDISRLIQRDKIIKSKLTSPFANKDFVRVKIQKYYLRDYFDKYESAVKIFDANNMASDVVGNQYSLNDYRKSYLREAVKTEHPGLYLIKPGPVPFSRRYVKFISVIGRDGSRATIALELSQTKQLPYSVIPELLVDQRNFEPLYSRSFGYVLYQNNLIQHTEGNFGDMHYFTPKFLQDPRLYQQGVRLQGRHHWGFISGNRRIVITTEQYSLRDVLSNFSFLFLVHTFVFLLYVFSFLLLKGGVQKALNTAFSTKIQLFLNFGVLIPLLVVSVATGSLVTASYKKDLHETYQNRGKMVQQSILNSWSWPTYQINRDALREEVSSIAELAEADIDIYDAQGRLITSSQPLIFETGLLSKLINPEAFADIKENYTPRILLKEKTGNLTFNALYMPLPSLHKAGGIDGFIGIPFFDSEKELDMKLIQLLTTIMNIFVGMFIVFMLITNWASRALTVPLKLVTQKLKQTTLTGKNEELVYESADEIGLLVSEYNQMLRKLDENKKELAMREKEAAWREMARQVAHEIKNPLTPMKLSLQYLQKAIAEKRDNLDVLINKISGTLITQIEILSDIATSFSNFTALPDLKLERINLTIILKQSLDLHSNPGALTIRSQFEEGNFEVIADENILMRTFNNLMINALQAIPAGRHPEICVSLKQRDDKALISFHDNGTGIPADIQHKIFVPNFSTKFTGSGIGLAVAKKGIETAGGRIWFETQEGEGTTFYIELPLAQE</sequence>
<evidence type="ECO:0000256" key="12">
    <source>
        <dbReference type="ARBA" id="ARBA00023012"/>
    </source>
</evidence>
<feature type="transmembrane region" description="Helical" evidence="14">
    <location>
        <begin position="275"/>
        <end position="297"/>
    </location>
</feature>
<feature type="transmembrane region" description="Helical" evidence="14">
    <location>
        <begin position="199"/>
        <end position="219"/>
    </location>
</feature>
<dbReference type="SUPFAM" id="SSF47384">
    <property type="entry name" value="Homodimeric domain of signal transducing histidine kinase"/>
    <property type="match status" value="1"/>
</dbReference>
<dbReference type="SMART" id="SM00387">
    <property type="entry name" value="HATPase_c"/>
    <property type="match status" value="1"/>
</dbReference>
<dbReference type="AlphaFoldDB" id="A0A5M6DQ36"/>
<evidence type="ECO:0000256" key="2">
    <source>
        <dbReference type="ARBA" id="ARBA00004651"/>
    </source>
</evidence>
<keyword evidence="8" id="KW-0547">Nucleotide-binding</keyword>
<dbReference type="InterPro" id="IPR050398">
    <property type="entry name" value="HssS/ArlS-like"/>
</dbReference>
<organism evidence="16 17">
    <name type="scientific">Adhaeribacter rhizoryzae</name>
    <dbReference type="NCBI Taxonomy" id="2607907"/>
    <lineage>
        <taxon>Bacteria</taxon>
        <taxon>Pseudomonadati</taxon>
        <taxon>Bacteroidota</taxon>
        <taxon>Cytophagia</taxon>
        <taxon>Cytophagales</taxon>
        <taxon>Hymenobacteraceae</taxon>
        <taxon>Adhaeribacter</taxon>
    </lineage>
</organism>
<feature type="domain" description="Histidine kinase" evidence="15">
    <location>
        <begin position="1019"/>
        <end position="1230"/>
    </location>
</feature>
<feature type="transmembrane region" description="Helical" evidence="14">
    <location>
        <begin position="396"/>
        <end position="416"/>
    </location>
</feature>
<dbReference type="InterPro" id="IPR036890">
    <property type="entry name" value="HATPase_C_sf"/>
</dbReference>
<comment type="catalytic activity">
    <reaction evidence="1">
        <text>ATP + protein L-histidine = ADP + protein N-phospho-L-histidine.</text>
        <dbReference type="EC" id="2.7.13.3"/>
    </reaction>
</comment>
<dbReference type="GO" id="GO:0000155">
    <property type="term" value="F:phosphorelay sensor kinase activity"/>
    <property type="evidence" value="ECO:0007669"/>
    <property type="project" value="InterPro"/>
</dbReference>
<comment type="subcellular location">
    <subcellularLocation>
        <location evidence="2">Cell membrane</location>
        <topology evidence="2">Multi-pass membrane protein</topology>
    </subcellularLocation>
</comment>
<dbReference type="InterPro" id="IPR005467">
    <property type="entry name" value="His_kinase_dom"/>
</dbReference>
<evidence type="ECO:0000256" key="6">
    <source>
        <dbReference type="ARBA" id="ARBA00022679"/>
    </source>
</evidence>
<feature type="transmembrane region" description="Helical" evidence="14">
    <location>
        <begin position="363"/>
        <end position="384"/>
    </location>
</feature>
<dbReference type="CDD" id="cd00082">
    <property type="entry name" value="HisKA"/>
    <property type="match status" value="1"/>
</dbReference>
<evidence type="ECO:0000259" key="15">
    <source>
        <dbReference type="PROSITE" id="PS50109"/>
    </source>
</evidence>
<comment type="caution">
    <text evidence="16">The sequence shown here is derived from an EMBL/GenBank/DDBJ whole genome shotgun (WGS) entry which is preliminary data.</text>
</comment>
<dbReference type="CDD" id="cd00075">
    <property type="entry name" value="HATPase"/>
    <property type="match status" value="1"/>
</dbReference>
<dbReference type="PANTHER" id="PTHR45528:SF1">
    <property type="entry name" value="SENSOR HISTIDINE KINASE CPXA"/>
    <property type="match status" value="1"/>
</dbReference>
<evidence type="ECO:0000313" key="17">
    <source>
        <dbReference type="Proteomes" id="UP000323426"/>
    </source>
</evidence>
<dbReference type="Gene3D" id="6.10.340.10">
    <property type="match status" value="1"/>
</dbReference>
<evidence type="ECO:0000256" key="9">
    <source>
        <dbReference type="ARBA" id="ARBA00022777"/>
    </source>
</evidence>
<dbReference type="InterPro" id="IPR036097">
    <property type="entry name" value="HisK_dim/P_sf"/>
</dbReference>
<dbReference type="GO" id="GO:0005886">
    <property type="term" value="C:plasma membrane"/>
    <property type="evidence" value="ECO:0007669"/>
    <property type="project" value="UniProtKB-SubCell"/>
</dbReference>
<evidence type="ECO:0000313" key="16">
    <source>
        <dbReference type="EMBL" id="KAA5549593.1"/>
    </source>
</evidence>
<dbReference type="Pfam" id="PF02518">
    <property type="entry name" value="HATPase_c"/>
    <property type="match status" value="1"/>
</dbReference>